<evidence type="ECO:0000313" key="2">
    <source>
        <dbReference type="EMBL" id="BBN13257.1"/>
    </source>
</evidence>
<feature type="chain" id="PRO_5041974289" description="FAS1 domain-containing protein" evidence="1">
    <location>
        <begin position="26"/>
        <end position="154"/>
    </location>
</feature>
<evidence type="ECO:0000256" key="1">
    <source>
        <dbReference type="SAM" id="SignalP"/>
    </source>
</evidence>
<dbReference type="Proteomes" id="UP001162541">
    <property type="component" value="Chromosome 6"/>
</dbReference>
<evidence type="ECO:0000313" key="3">
    <source>
        <dbReference type="Proteomes" id="UP001162541"/>
    </source>
</evidence>
<evidence type="ECO:0008006" key="4">
    <source>
        <dbReference type="Google" id="ProtNLM"/>
    </source>
</evidence>
<organism evidence="2 3">
    <name type="scientific">Marchantia polymorpha subsp. ruderalis</name>
    <dbReference type="NCBI Taxonomy" id="1480154"/>
    <lineage>
        <taxon>Eukaryota</taxon>
        <taxon>Viridiplantae</taxon>
        <taxon>Streptophyta</taxon>
        <taxon>Embryophyta</taxon>
        <taxon>Marchantiophyta</taxon>
        <taxon>Marchantiopsida</taxon>
        <taxon>Marchantiidae</taxon>
        <taxon>Marchantiales</taxon>
        <taxon>Marchantiaceae</taxon>
        <taxon>Marchantia</taxon>
    </lineage>
</organism>
<feature type="signal peptide" evidence="1">
    <location>
        <begin position="1"/>
        <end position="25"/>
    </location>
</feature>
<sequence>MTTKTAFLVVAAFAVVLAAWSPVAAQSPPPAPPTTPVITVNNLSTVQVLIFQILNGRLNLLSTVPANAGQFVIRNFQAVDGQVDMLMQSTALGVTSQVGRVLTVSNVTNIVIRTNSAGTGLVATITGLLNGPVSVVLNLVFTTVVGALLSILSP</sequence>
<gene>
    <name evidence="2" type="ORF">Mp_6g02060</name>
</gene>
<protein>
    <recommendedName>
        <fullName evidence="4">FAS1 domain-containing protein</fullName>
    </recommendedName>
</protein>
<name>A0AAF6BMM3_MARPO</name>
<keyword evidence="1" id="KW-0732">Signal</keyword>
<dbReference type="AlphaFoldDB" id="A0AAF6BMM3"/>
<accession>A0AAF6BMM3</accession>
<dbReference type="EMBL" id="AP019871">
    <property type="protein sequence ID" value="BBN13257.1"/>
    <property type="molecule type" value="Genomic_DNA"/>
</dbReference>
<reference evidence="3" key="1">
    <citation type="journal article" date="2020" name="Curr. Biol.">
        <title>Chromatin organization in early land plants reveals an ancestral association between H3K27me3, transposons, and constitutive heterochromatin.</title>
        <authorList>
            <person name="Montgomery S.A."/>
            <person name="Tanizawa Y."/>
            <person name="Galik B."/>
            <person name="Wang N."/>
            <person name="Ito T."/>
            <person name="Mochizuki T."/>
            <person name="Akimcheva S."/>
            <person name="Bowman J.L."/>
            <person name="Cognat V."/>
            <person name="Marechal-Drouard L."/>
            <person name="Ekker H."/>
            <person name="Hong S.F."/>
            <person name="Kohchi T."/>
            <person name="Lin S.S."/>
            <person name="Liu L.D."/>
            <person name="Nakamura Y."/>
            <person name="Valeeva L.R."/>
            <person name="Shakirov E.V."/>
            <person name="Shippen D.E."/>
            <person name="Wei W.L."/>
            <person name="Yagura M."/>
            <person name="Yamaoka S."/>
            <person name="Yamato K.T."/>
            <person name="Liu C."/>
            <person name="Berger F."/>
        </authorList>
    </citation>
    <scope>NUCLEOTIDE SEQUENCE [LARGE SCALE GENOMIC DNA]</scope>
    <source>
        <strain evidence="3">Tak-1</strain>
    </source>
</reference>
<proteinExistence type="predicted"/>